<dbReference type="AlphaFoldDB" id="U5NRI8"/>
<dbReference type="EMBL" id="CP000143">
    <property type="protein sequence ID" value="AGY32430.1"/>
    <property type="molecule type" value="Genomic_DNA"/>
</dbReference>
<reference evidence="2" key="1">
    <citation type="submission" date="2005-09" db="EMBL/GenBank/DDBJ databases">
        <title>Complete sequence of chromosome 1 of Rhodobacter sphaeroides 2.4.1.</title>
        <authorList>
            <person name="Copeland A."/>
            <person name="Lucas S."/>
            <person name="Lapidus A."/>
            <person name="Barry K."/>
            <person name="Detter J.C."/>
            <person name="Glavina T."/>
            <person name="Hammon N."/>
            <person name="Israni S."/>
            <person name="Pitluck S."/>
            <person name="Richardson P."/>
            <person name="Mackenzie C."/>
            <person name="Choudhary M."/>
            <person name="Larimer F."/>
            <person name="Hauser L.J."/>
            <person name="Land M."/>
            <person name="Donohue T.J."/>
            <person name="Kaplan S."/>
        </authorList>
    </citation>
    <scope>NUCLEOTIDE SEQUENCE [LARGE SCALE GENOMIC DNA]</scope>
    <source>
        <strain evidence="2">ATCC 17023 / DSM 158 / JCM 6121 / CCUG 31486 / LMG 2827 / NBRC 12203 / NCIMB 8253 / ATH 2.4.1.</strain>
    </source>
</reference>
<proteinExistence type="predicted"/>
<evidence type="ECO:0000313" key="1">
    <source>
        <dbReference type="EMBL" id="AGY32430.1"/>
    </source>
</evidence>
<accession>U5NRI8</accession>
<organism evidence="1 2">
    <name type="scientific">Cereibacter sphaeroides (strain ATCC 17023 / DSM 158 / JCM 6121 / CCUG 31486 / LMG 2827 / NBRC 12203 / NCIMB 8253 / ATH 2.4.1.)</name>
    <name type="common">Rhodobacter sphaeroides</name>
    <dbReference type="NCBI Taxonomy" id="272943"/>
    <lineage>
        <taxon>Bacteria</taxon>
        <taxon>Pseudomonadati</taxon>
        <taxon>Pseudomonadota</taxon>
        <taxon>Alphaproteobacteria</taxon>
        <taxon>Rhodobacterales</taxon>
        <taxon>Paracoccaceae</taxon>
        <taxon>Cereibacter</taxon>
    </lineage>
</organism>
<name>U5NRI8_CERS4</name>
<protein>
    <submittedName>
        <fullName evidence="1">Uncharacterized protein</fullName>
    </submittedName>
</protein>
<evidence type="ECO:0000313" key="2">
    <source>
        <dbReference type="Proteomes" id="UP000002703"/>
    </source>
</evidence>
<dbReference type="Proteomes" id="UP000002703">
    <property type="component" value="Chromosome 1"/>
</dbReference>
<keyword evidence="2" id="KW-1185">Reference proteome</keyword>
<gene>
    <name evidence="1" type="ORF">RSP_7555</name>
</gene>
<sequence>MRGAVDMILHILRGRGLPPVGRPFDIQGDTRR</sequence>
<dbReference type="EnsemblBacteria" id="AGY32430">
    <property type="protein sequence ID" value="AGY32430"/>
    <property type="gene ID" value="RSP_7555"/>
</dbReference>
<dbReference type="KEGG" id="rsp:RSP_7555"/>